<sequence length="76" mass="9207">MSKLTYLWSDGMIDTIAKKVAEEPMENVDEGNYEYLPKRPQHIIDEEKVDEEILNRHDRRQMEMFDDPYMNWSGQR</sequence>
<accession>A0A382F380</accession>
<name>A0A382F380_9ZZZZ</name>
<organism evidence="1">
    <name type="scientific">marine metagenome</name>
    <dbReference type="NCBI Taxonomy" id="408172"/>
    <lineage>
        <taxon>unclassified sequences</taxon>
        <taxon>metagenomes</taxon>
        <taxon>ecological metagenomes</taxon>
    </lineage>
</organism>
<proteinExistence type="predicted"/>
<protein>
    <submittedName>
        <fullName evidence="1">Uncharacterized protein</fullName>
    </submittedName>
</protein>
<evidence type="ECO:0000313" key="1">
    <source>
        <dbReference type="EMBL" id="SVB56527.1"/>
    </source>
</evidence>
<dbReference type="AlphaFoldDB" id="A0A382F380"/>
<reference evidence="1" key="1">
    <citation type="submission" date="2018-05" db="EMBL/GenBank/DDBJ databases">
        <authorList>
            <person name="Lanie J.A."/>
            <person name="Ng W.-L."/>
            <person name="Kazmierczak K.M."/>
            <person name="Andrzejewski T.M."/>
            <person name="Davidsen T.M."/>
            <person name="Wayne K.J."/>
            <person name="Tettelin H."/>
            <person name="Glass J.I."/>
            <person name="Rusch D."/>
            <person name="Podicherti R."/>
            <person name="Tsui H.-C.T."/>
            <person name="Winkler M.E."/>
        </authorList>
    </citation>
    <scope>NUCLEOTIDE SEQUENCE</scope>
</reference>
<dbReference type="EMBL" id="UINC01047355">
    <property type="protein sequence ID" value="SVB56527.1"/>
    <property type="molecule type" value="Genomic_DNA"/>
</dbReference>
<gene>
    <name evidence="1" type="ORF">METZ01_LOCUS209381</name>
</gene>